<dbReference type="InterPro" id="IPR055348">
    <property type="entry name" value="DctQ"/>
</dbReference>
<evidence type="ECO:0000256" key="3">
    <source>
        <dbReference type="ARBA" id="ARBA00022475"/>
    </source>
</evidence>
<dbReference type="Pfam" id="PF04290">
    <property type="entry name" value="DctQ"/>
    <property type="match status" value="1"/>
</dbReference>
<evidence type="ECO:0000259" key="10">
    <source>
        <dbReference type="Pfam" id="PF04290"/>
    </source>
</evidence>
<reference evidence="11 12" key="1">
    <citation type="submission" date="2018-05" db="EMBL/GenBank/DDBJ databases">
        <title>Acuticoccus sediminis sp. nov., isolated from deep-sea sediment of Indian Ocean.</title>
        <authorList>
            <person name="Liu X."/>
            <person name="Lai Q."/>
            <person name="Du Y."/>
            <person name="Sun F."/>
            <person name="Zhang X."/>
            <person name="Wang S."/>
            <person name="Shao Z."/>
        </authorList>
    </citation>
    <scope>NUCLEOTIDE SEQUENCE [LARGE SCALE GENOMIC DNA]</scope>
    <source>
        <strain evidence="11 12">PTG4-2</strain>
    </source>
</reference>
<dbReference type="PANTHER" id="PTHR35011">
    <property type="entry name" value="2,3-DIKETO-L-GULONATE TRAP TRANSPORTER SMALL PERMEASE PROTEIN YIAM"/>
    <property type="match status" value="1"/>
</dbReference>
<dbReference type="Proteomes" id="UP000249590">
    <property type="component" value="Unassembled WGS sequence"/>
</dbReference>
<dbReference type="GO" id="GO:0022857">
    <property type="term" value="F:transmembrane transporter activity"/>
    <property type="evidence" value="ECO:0007669"/>
    <property type="project" value="UniProtKB-UniRule"/>
</dbReference>
<keyword evidence="5 9" id="KW-0812">Transmembrane</keyword>
<gene>
    <name evidence="11" type="ORF">DLJ53_04275</name>
</gene>
<feature type="transmembrane region" description="Helical" evidence="9">
    <location>
        <begin position="150"/>
        <end position="168"/>
    </location>
</feature>
<feature type="transmembrane region" description="Helical" evidence="9">
    <location>
        <begin position="101"/>
        <end position="122"/>
    </location>
</feature>
<evidence type="ECO:0000256" key="4">
    <source>
        <dbReference type="ARBA" id="ARBA00022519"/>
    </source>
</evidence>
<evidence type="ECO:0000313" key="11">
    <source>
        <dbReference type="EMBL" id="RAI03707.1"/>
    </source>
</evidence>
<evidence type="ECO:0000256" key="5">
    <source>
        <dbReference type="ARBA" id="ARBA00022692"/>
    </source>
</evidence>
<feature type="transmembrane region" description="Helical" evidence="9">
    <location>
        <begin position="20"/>
        <end position="44"/>
    </location>
</feature>
<evidence type="ECO:0000256" key="1">
    <source>
        <dbReference type="ARBA" id="ARBA00004429"/>
    </source>
</evidence>
<keyword evidence="3" id="KW-1003">Cell membrane</keyword>
<feature type="domain" description="Tripartite ATP-independent periplasmic transporters DctQ component" evidence="10">
    <location>
        <begin position="38"/>
        <end position="171"/>
    </location>
</feature>
<evidence type="ECO:0000256" key="8">
    <source>
        <dbReference type="ARBA" id="ARBA00038436"/>
    </source>
</evidence>
<name>A0A8B2NU26_9HYPH</name>
<dbReference type="GO" id="GO:0005886">
    <property type="term" value="C:plasma membrane"/>
    <property type="evidence" value="ECO:0007669"/>
    <property type="project" value="UniProtKB-SubCell"/>
</dbReference>
<evidence type="ECO:0000256" key="7">
    <source>
        <dbReference type="ARBA" id="ARBA00023136"/>
    </source>
</evidence>
<comment type="caution">
    <text evidence="11">The sequence shown here is derived from an EMBL/GenBank/DDBJ whole genome shotgun (WGS) entry which is preliminary data.</text>
</comment>
<dbReference type="PANTHER" id="PTHR35011:SF4">
    <property type="entry name" value="SLL1102 PROTEIN"/>
    <property type="match status" value="1"/>
</dbReference>
<dbReference type="AlphaFoldDB" id="A0A8B2NU26"/>
<keyword evidence="7 9" id="KW-0472">Membrane</keyword>
<sequence>MCRDLEAPIAMYEVKPKSPIDYISLAISRVGLFLVSVIVAIMFYEVVMRYFFEKPTLWVNEMSLWIGGFIYLLAGLYVLQQRGHIRITLLYDIVPRNVQRLFDVISTICICIFAFMVIMGGLNEAVQKYGRWETFGTAWDPPIPATMKPAILIVSGLIILQAIANLIADWKETPMPEGFVEDDVVGELRDSYRDTITDRHD</sequence>
<evidence type="ECO:0000256" key="2">
    <source>
        <dbReference type="ARBA" id="ARBA00022448"/>
    </source>
</evidence>
<keyword evidence="6 9" id="KW-1133">Transmembrane helix</keyword>
<comment type="similarity">
    <text evidence="8 9">Belongs to the TRAP transporter small permease family.</text>
</comment>
<accession>A0A8B2NU26</accession>
<protein>
    <recommendedName>
        <fullName evidence="9">TRAP transporter small permease protein</fullName>
    </recommendedName>
</protein>
<comment type="subunit">
    <text evidence="9">The complex comprises the extracytoplasmic solute receptor protein and the two transmembrane proteins.</text>
</comment>
<evidence type="ECO:0000256" key="9">
    <source>
        <dbReference type="RuleBase" id="RU369079"/>
    </source>
</evidence>
<evidence type="ECO:0000256" key="6">
    <source>
        <dbReference type="ARBA" id="ARBA00022989"/>
    </source>
</evidence>
<keyword evidence="4 9" id="KW-0997">Cell inner membrane</keyword>
<keyword evidence="12" id="KW-1185">Reference proteome</keyword>
<comment type="subcellular location">
    <subcellularLocation>
        <location evidence="1 9">Cell inner membrane</location>
        <topology evidence="1 9">Multi-pass membrane protein</topology>
    </subcellularLocation>
</comment>
<organism evidence="11 12">
    <name type="scientific">Acuticoccus sediminis</name>
    <dbReference type="NCBI Taxonomy" id="2184697"/>
    <lineage>
        <taxon>Bacteria</taxon>
        <taxon>Pseudomonadati</taxon>
        <taxon>Pseudomonadota</taxon>
        <taxon>Alphaproteobacteria</taxon>
        <taxon>Hyphomicrobiales</taxon>
        <taxon>Amorphaceae</taxon>
        <taxon>Acuticoccus</taxon>
    </lineage>
</organism>
<evidence type="ECO:0000313" key="12">
    <source>
        <dbReference type="Proteomes" id="UP000249590"/>
    </source>
</evidence>
<proteinExistence type="inferred from homology"/>
<dbReference type="EMBL" id="QHHQ01000001">
    <property type="protein sequence ID" value="RAI03707.1"/>
    <property type="molecule type" value="Genomic_DNA"/>
</dbReference>
<keyword evidence="2 9" id="KW-0813">Transport</keyword>
<comment type="function">
    <text evidence="9">Part of the tripartite ATP-independent periplasmic (TRAP) transport system.</text>
</comment>
<feature type="transmembrane region" description="Helical" evidence="9">
    <location>
        <begin position="64"/>
        <end position="80"/>
    </location>
</feature>
<dbReference type="InterPro" id="IPR007387">
    <property type="entry name" value="TRAP_DctQ"/>
</dbReference>